<dbReference type="PANTHER" id="PTHR12175">
    <property type="entry name" value="AD039 HT014 THIOREDOXIN FAMILY TRP26"/>
    <property type="match status" value="1"/>
</dbReference>
<dbReference type="PANTHER" id="PTHR12175:SF1">
    <property type="entry name" value="PITH DOMAIN-CONTAINING PROTEIN 1"/>
    <property type="match status" value="1"/>
</dbReference>
<gene>
    <name evidence="2" type="ORF">PACLA_8A001804</name>
</gene>
<organism evidence="2 3">
    <name type="scientific">Paramuricea clavata</name>
    <name type="common">Red gorgonian</name>
    <name type="synonym">Violescent sea-whip</name>
    <dbReference type="NCBI Taxonomy" id="317549"/>
    <lineage>
        <taxon>Eukaryota</taxon>
        <taxon>Metazoa</taxon>
        <taxon>Cnidaria</taxon>
        <taxon>Anthozoa</taxon>
        <taxon>Octocorallia</taxon>
        <taxon>Malacalcyonacea</taxon>
        <taxon>Plexauridae</taxon>
        <taxon>Paramuricea</taxon>
    </lineage>
</organism>
<evidence type="ECO:0000313" key="3">
    <source>
        <dbReference type="Proteomes" id="UP001152795"/>
    </source>
</evidence>
<dbReference type="SUPFAM" id="SSF49785">
    <property type="entry name" value="Galactose-binding domain-like"/>
    <property type="match status" value="1"/>
</dbReference>
<dbReference type="EMBL" id="CACRXK020006580">
    <property type="protein sequence ID" value="CAB4009815.1"/>
    <property type="molecule type" value="Genomic_DNA"/>
</dbReference>
<name>A0A7D9EIM4_PARCT</name>
<dbReference type="AlphaFoldDB" id="A0A7D9EIM4"/>
<reference evidence="2" key="1">
    <citation type="submission" date="2020-04" db="EMBL/GenBank/DDBJ databases">
        <authorList>
            <person name="Alioto T."/>
            <person name="Alioto T."/>
            <person name="Gomez Garrido J."/>
        </authorList>
    </citation>
    <scope>NUCLEOTIDE SEQUENCE</scope>
    <source>
        <strain evidence="2">A484AB</strain>
    </source>
</reference>
<dbReference type="OrthoDB" id="2635at2759"/>
<comment type="caution">
    <text evidence="2">The sequence shown here is derived from an EMBL/GenBank/DDBJ whole genome shotgun (WGS) entry which is preliminary data.</text>
</comment>
<dbReference type="GO" id="GO:0005634">
    <property type="term" value="C:nucleus"/>
    <property type="evidence" value="ECO:0007669"/>
    <property type="project" value="TreeGrafter"/>
</dbReference>
<evidence type="ECO:0000256" key="1">
    <source>
        <dbReference type="ARBA" id="ARBA00025788"/>
    </source>
</evidence>
<evidence type="ECO:0000313" key="2">
    <source>
        <dbReference type="EMBL" id="CAB4009815.1"/>
    </source>
</evidence>
<dbReference type="Proteomes" id="UP001152795">
    <property type="component" value="Unassembled WGS sequence"/>
</dbReference>
<dbReference type="InterPro" id="IPR008979">
    <property type="entry name" value="Galactose-bd-like_sf"/>
</dbReference>
<protein>
    <submittedName>
        <fullName evidence="2">Uncharacterized protein</fullName>
    </submittedName>
</protein>
<dbReference type="InterPro" id="IPR010400">
    <property type="entry name" value="PITH_dom"/>
</dbReference>
<proteinExistence type="inferred from homology"/>
<dbReference type="PROSITE" id="PS51532">
    <property type="entry name" value="PITH"/>
    <property type="match status" value="1"/>
</dbReference>
<dbReference type="Gene3D" id="2.60.120.470">
    <property type="entry name" value="PITH domain"/>
    <property type="match status" value="1"/>
</dbReference>
<comment type="similarity">
    <text evidence="1">Belongs to the PITHD1 family.</text>
</comment>
<accession>A0A7D9EIM4</accession>
<dbReference type="GO" id="GO:0005737">
    <property type="term" value="C:cytoplasm"/>
    <property type="evidence" value="ECO:0007669"/>
    <property type="project" value="UniProtKB-ARBA"/>
</dbReference>
<dbReference type="Pfam" id="PF06201">
    <property type="entry name" value="PITH"/>
    <property type="match status" value="1"/>
</dbReference>
<sequence length="107" mass="12188">MKLYKNKSHMTFDETGVEPDQVFELVQDMNGTVEYTTKVPRFSSVQCLSIYFPSNFGAETTKVTYIGLKGEFQEARRHEVTICNYEARANPADHKTSFLDTVNHAVS</sequence>
<dbReference type="InterPro" id="IPR045099">
    <property type="entry name" value="PITH1-like"/>
</dbReference>
<keyword evidence="3" id="KW-1185">Reference proteome</keyword>
<dbReference type="InterPro" id="IPR037047">
    <property type="entry name" value="PITH_dom_sf"/>
</dbReference>